<feature type="compositionally biased region" description="Acidic residues" evidence="2">
    <location>
        <begin position="131"/>
        <end position="142"/>
    </location>
</feature>
<evidence type="ECO:0000313" key="4">
    <source>
        <dbReference type="Proteomes" id="UP001152592"/>
    </source>
</evidence>
<evidence type="ECO:0000256" key="1">
    <source>
        <dbReference type="ARBA" id="ARBA00011047"/>
    </source>
</evidence>
<dbReference type="Proteomes" id="UP001152592">
    <property type="component" value="Unassembled WGS sequence"/>
</dbReference>
<evidence type="ECO:0000256" key="2">
    <source>
        <dbReference type="SAM" id="MobiDB-lite"/>
    </source>
</evidence>
<dbReference type="PANTHER" id="PTHR15323">
    <property type="entry name" value="D123 PROTEIN"/>
    <property type="match status" value="1"/>
</dbReference>
<dbReference type="PANTHER" id="PTHR15323:SF6">
    <property type="entry name" value="CELL DIVISION CYCLE PROTEIN 123 HOMOLOG"/>
    <property type="match status" value="1"/>
</dbReference>
<protein>
    <recommendedName>
        <fullName evidence="5">Cell division cycle protein 123</fullName>
    </recommendedName>
</protein>
<dbReference type="InterPro" id="IPR009772">
    <property type="entry name" value="CDC123"/>
</dbReference>
<dbReference type="Pfam" id="PF07065">
    <property type="entry name" value="D123"/>
    <property type="match status" value="1"/>
</dbReference>
<feature type="region of interest" description="Disordered" evidence="2">
    <location>
        <begin position="368"/>
        <end position="407"/>
    </location>
</feature>
<feature type="compositionally biased region" description="Basic and acidic residues" evidence="2">
    <location>
        <begin position="454"/>
        <end position="470"/>
    </location>
</feature>
<reference evidence="3" key="1">
    <citation type="submission" date="2021-07" db="EMBL/GenBank/DDBJ databases">
        <authorList>
            <person name="Branca A.L. A."/>
        </authorList>
    </citation>
    <scope>NUCLEOTIDE SEQUENCE</scope>
</reference>
<name>A0A9W4JB26_9EURO</name>
<proteinExistence type="inferred from homology"/>
<dbReference type="EMBL" id="CAJVPD010000240">
    <property type="protein sequence ID" value="CAG8386623.1"/>
    <property type="molecule type" value="Genomic_DNA"/>
</dbReference>
<feature type="region of interest" description="Disordered" evidence="2">
    <location>
        <begin position="118"/>
        <end position="144"/>
    </location>
</feature>
<feature type="region of interest" description="Disordered" evidence="2">
    <location>
        <begin position="437"/>
        <end position="470"/>
    </location>
</feature>
<evidence type="ECO:0008006" key="5">
    <source>
        <dbReference type="Google" id="ProtNLM"/>
    </source>
</evidence>
<comment type="caution">
    <text evidence="3">The sequence shown here is derived from an EMBL/GenBank/DDBJ whole genome shotgun (WGS) entry which is preliminary data.</text>
</comment>
<dbReference type="AlphaFoldDB" id="A0A9W4JB26"/>
<sequence>MRRGLWLPWRLNGLLIILSYRRKKCPHRGEQFAVQTHFIHSNIFNMPLMESEAAPAGPSNDLPDRLPFPPTTYSHILHCSYHDWHRRYRSLAPKSRVIPLTAPFVEYLRADGIVLPPEAAAPTDDAHLDEFSDSGEEEEDPSTEWKEIHTKIKDTIAELGGIVTPKLNWSAPKDATFMNATNDLQCRTPNDIYLLFKSSDFITHDLDHPFDDCVPDNTEDSTPSTVDSPLPEVPYSLVLRKYVNFNPSLEFRCFVRNRVLLCITQRDQNHFDFLFPMRDMLRSRIQSFFDDKLKDSFPESNFVFDVYIPQPHTRVWLVDINPWAQRTDPLLYSWLEILQKKDPIGVQEEDDGAEEFVRISLHDGKIMTSGTAEELDREDDASSSSESEAEDDAEGDDDQAPFLPEFRLIKKDDPEAYAFSSTQYSAHKVPRELVDASLQGPGGMSEFMGQWNEILKKQEQEDKNAGSDSE</sequence>
<accession>A0A9W4JB26</accession>
<comment type="similarity">
    <text evidence="1">Belongs to the CDC123 family.</text>
</comment>
<dbReference type="OrthoDB" id="415706at2759"/>
<evidence type="ECO:0000313" key="3">
    <source>
        <dbReference type="EMBL" id="CAG8386623.1"/>
    </source>
</evidence>
<gene>
    <name evidence="3" type="ORF">PSALAMII_LOCUS6296</name>
</gene>
<dbReference type="GO" id="GO:0005737">
    <property type="term" value="C:cytoplasm"/>
    <property type="evidence" value="ECO:0007669"/>
    <property type="project" value="TreeGrafter"/>
</dbReference>
<feature type="compositionally biased region" description="Acidic residues" evidence="2">
    <location>
        <begin position="373"/>
        <end position="399"/>
    </location>
</feature>
<organism evidence="3 4">
    <name type="scientific">Penicillium salamii</name>
    <dbReference type="NCBI Taxonomy" id="1612424"/>
    <lineage>
        <taxon>Eukaryota</taxon>
        <taxon>Fungi</taxon>
        <taxon>Dikarya</taxon>
        <taxon>Ascomycota</taxon>
        <taxon>Pezizomycotina</taxon>
        <taxon>Eurotiomycetes</taxon>
        <taxon>Eurotiomycetidae</taxon>
        <taxon>Eurotiales</taxon>
        <taxon>Aspergillaceae</taxon>
        <taxon>Penicillium</taxon>
    </lineage>
</organism>